<feature type="region of interest" description="Disordered" evidence="1">
    <location>
        <begin position="488"/>
        <end position="512"/>
    </location>
</feature>
<evidence type="ECO:0000313" key="4">
    <source>
        <dbReference type="Proteomes" id="UP000315496"/>
    </source>
</evidence>
<reference evidence="3 4" key="1">
    <citation type="submission" date="2019-05" db="EMBL/GenBank/DDBJ databases">
        <title>The compact genome of Giardia muris reveals important steps in the evolution of intestinal protozoan parasites.</title>
        <authorList>
            <person name="Xu F."/>
            <person name="Jimenez-Gonzalez A."/>
            <person name="Einarsson E."/>
            <person name="Astvaldsson A."/>
            <person name="Peirasmaki D."/>
            <person name="Eckmann L."/>
            <person name="Andersson J.O."/>
            <person name="Svard S.G."/>
            <person name="Jerlstrom-Hultqvist J."/>
        </authorList>
    </citation>
    <scope>NUCLEOTIDE SEQUENCE [LARGE SCALE GENOMIC DNA]</scope>
    <source>
        <strain evidence="3 4">Roberts-Thomson</strain>
    </source>
</reference>
<feature type="region of interest" description="Disordered" evidence="1">
    <location>
        <begin position="2668"/>
        <end position="2696"/>
    </location>
</feature>
<evidence type="ECO:0000313" key="3">
    <source>
        <dbReference type="EMBL" id="TNJ30306.1"/>
    </source>
</evidence>
<protein>
    <submittedName>
        <fullName evidence="3">Uncharacterized protein</fullName>
    </submittedName>
</protein>
<gene>
    <name evidence="3" type="ORF">GMRT_12997</name>
</gene>
<organism evidence="3 4">
    <name type="scientific">Giardia muris</name>
    <dbReference type="NCBI Taxonomy" id="5742"/>
    <lineage>
        <taxon>Eukaryota</taxon>
        <taxon>Metamonada</taxon>
        <taxon>Diplomonadida</taxon>
        <taxon>Hexamitidae</taxon>
        <taxon>Giardiinae</taxon>
        <taxon>Giardia</taxon>
    </lineage>
</organism>
<dbReference type="EMBL" id="VDLU01000001">
    <property type="protein sequence ID" value="TNJ30306.1"/>
    <property type="molecule type" value="Genomic_DNA"/>
</dbReference>
<feature type="compositionally biased region" description="Polar residues" evidence="1">
    <location>
        <begin position="2668"/>
        <end position="2690"/>
    </location>
</feature>
<name>A0A4Z1SX65_GIAMU</name>
<keyword evidence="4" id="KW-1185">Reference proteome</keyword>
<feature type="compositionally biased region" description="Polar residues" evidence="1">
    <location>
        <begin position="4092"/>
        <end position="4110"/>
    </location>
</feature>
<feature type="transmembrane region" description="Helical" evidence="2">
    <location>
        <begin position="7"/>
        <end position="31"/>
    </location>
</feature>
<dbReference type="VEuPathDB" id="GiardiaDB:GMRT_12997"/>
<dbReference type="OrthoDB" id="10255826at2759"/>
<keyword evidence="2" id="KW-0472">Membrane</keyword>
<evidence type="ECO:0000256" key="1">
    <source>
        <dbReference type="SAM" id="MobiDB-lite"/>
    </source>
</evidence>
<feature type="region of interest" description="Disordered" evidence="1">
    <location>
        <begin position="531"/>
        <end position="550"/>
    </location>
</feature>
<feature type="region of interest" description="Disordered" evidence="1">
    <location>
        <begin position="4049"/>
        <end position="4068"/>
    </location>
</feature>
<proteinExistence type="predicted"/>
<keyword evidence="2" id="KW-1133">Transmembrane helix</keyword>
<feature type="compositionally biased region" description="Basic and acidic residues" evidence="1">
    <location>
        <begin position="3013"/>
        <end position="3026"/>
    </location>
</feature>
<keyword evidence="2" id="KW-0812">Transmembrane</keyword>
<sequence>MTQSQGLLKFLLSIFSAFVFGGTMYILHFVFPMIFAKILQGCVNLYFSLHPKQFPKTRVSISFARLSLFSRSLHLQQVYYTSAMMTVHLGDLLFYYSLYRRSGYLFKTVRSFAEMTADTPAHKITYPRFPAAVAISGISIHVYGRGDLPYALNKEAFYEYMKQLKTDILKKYPKRLPFLFRVLGPLDLRLLNTYFMVSTPYLRAAFRATFQELCGFVGIYQEPYIPRSYNLLFDGKAIDVRVCIVENEFFAPDFDVKIAAAAKKDTVKRDEIPLPFYVGRTTLVVPILRAPHIRIVFNSTKDTHPTMFYHGIHGDRDGINNSAFPALELTIRLSKAVLTYSPWIEHERQRIMAVFKPEHFLPRYCNELPESGAQFLREALNMRLAIIFDTQANIRYWYRNTDQPYDPERCDVILGWKRLNREAEMIMARIQARRLEPGQIGFTESATHGPSLSMKDKLTLPRELVDSRGAKHQLADSLDLQLGESNNLNQINDSENPVAVSTSKSEVRASNIQRQTTEPFENLTTARDVFEESSSSSLGSHTVDNYDDHPSKESDAWDILNIDSSKKMKKSSNFWESFISHSLPFLRKYWKAAISKHENSFNIFSTLDLSQDYANLPGLDQYAAIHEGLTLQISEKTVILIEVPLKQYTPQSTMKVQLRSPQVVLASTVLQQKFLETENITFEWSATKTGLDYAAPTVWDCGFFSENLRAEVSGPVISQIMHLLGSLNETDEELLSYYRRCDIPFLDPVTVNLSREFDYDANAYTMYSTTQPNSFQTHEQVQKTAALRFIPKLLKFNVFITNYEVSVSTALDNRYEKLHHIGNVAPSQAFIASRYCMAYHRLYRNHEHFHLNSFKELAFATAGRVVADNNPMHFIAQRIKPSAETKHSVFSCLDTVSLEELEQPYRQMAKELRQNRKDMGSESVAWLSYYDLNQPASQKKKSLCGCTHNCRCPKRKRGIDKSNGLEHELISIATAQAPVCDEASMVDVISMSYCEYLDRLKYSDALYPRLVLTGDSLSCSITIPRYHNVLAQTFPVEAGQDYTHVEVSTEFTGNSLFLSPAAKSDQYLFMHRVSSARRARLEAQPNSYCNMERYELKIGDVNSLKLGVTVDMPVDDPFVQPMTTGEQPQRIKTFPDYVANTCKQVSYSYLRIALTFNSPELIVDGVVVEAVIRLIENLFLSTRFPIRSALYYNMPFGLLTRNELARAYDLYYFRERLENMYQKGELLRFLRETQQASKTGHIPCDSEFCIVDIFNSQRRSFSDTVYPLEGAKELFRKLRPYIRTTRLTFLLDVIRPQVVLHPEKYLEISPARPFMFHDVTNFFETFFCASFSRRKHPFQVRSSLLQLAIVGDSNATAISLQTRPISATTAYSGLSILSLSGFDMMINLFKSEQTISNICYRTTYTMVISAFKARVLPEFIPILLQVVTGFTEGRVTPPSRASYIRIDQQLHPLPEKLAGDHSAISNKTVFDSLTDNLKEAVEVYIDDLFSYLSAHPSFLGLCTYLENAGANDIHPMVLQHIYGTNFKRPESTCPVKIPSSSRKSPHYEVVHHKCPDNMRYIIYFSGSDLRFLTNSLNSFDIRIGVIDATLETASHQRVGASKDQRIMARAYSRRGVDCFIHNSSLLDKNRISVEATAHDLHISVWESYSNSTSSFARTGLSLTLRQTGDNTIAKSAQSLATALAESSLGTLRLLQRDGTPDNRPLTIELINAGQLSVSTPEYPIYELPSVDAEVFDLLGTWKQRDSEAPAKPEAVSSTTVNSDGVLAKYSSIALQNETLRTHVLTQHQLAKHLSAVDSTLSSLPESSQTFYSSETNTIVTDDDTILCSGSVLEMGAAATSTGPAVFPSFKAFKERPRIACERLISPNSSAIPLLSERNPTFDIIDKRYGYFYIIANTAMAQPQAQILKCYSEDCEVIYAPKQVAEVPLIRSPDELPLSSTNPHLEPLTTTLIVEIQPIDIVMKPESLYGIIVLLSHLSTEPFRTIDDAFTFISATKSERQLITGQIYRCERAIRQLYLNRLRTLFRNRLLADKSDMDITYFYSLLQDNPEGADGESVTDRRWMIYENLNYIHDLSIQLSNCRIHSYGLESTKLVSQLERTLGEYYIATLTCLNPMVEHYKLVPRGTVSLSVALASMNVRFLSDCMATEVTLSLNALKLALSFTRCIHCFNDQAYQQFAGLPGRLCPQNNYNRVASILGNAFTLTLESMHGYINQSCVLASNDISIQLGRETTLINAHRSRRTTTFASRKPPIEHYKQRIHFELNSMSFLIPAILAHSTTILTIRFVDALLRGVRYLKRGQNADKLSRHLLITELCYRPALVWHPLSNADSDKAANLRILAENVFGSSIYRLWDKVHHIMAASDPQQEYTQFCQNCVEKFTSQSPTDVRLKPAKDYTKTEPTLVFTMGLYKPLPTYNYLGLLTAILTDVDRRMNAVSRSSQVDRLIQYVQFPYPESTLENPAIFQRYIDIASSRRVMKQVAPLQQELVAEEMARTNGVSPSKGSFAISLILHKKLSFWVDADTCYLRRGITTSADSASESSMLFEITGFSISIDAVEKITMKIRHNSLRLSFSLSSLAFLEAVHRDTSFLAMNLRYLQLIATQYLFDEQFLFGMEQSWAKPLTIINHLIRCALQVRTEQSLSPATGQRRAFRSSNQLPSGPYSFFQSHRSSIDGESQDNGDSHSQSANTLNPVGIDESSSSRRVRVGILTSIASYKIFTVLVELSDNTLAFGIQKTSEPVVTVTCPLFQLEGDGAGFASDGPLRVNTVIMIQSITIETLLSSQTEQMIDQQIGLKERSNIGNVKLLHIEYSLRGYRQRLGIKAWRYAFVHDIYLNFDGIAIQIFNSQRIAITLLVLLLLGFTALNELRDEYKTILSCPNDLYLPFFFLLDSADFKRLCVRSQPAVISDLTCNTDGSSNDSDTISSTHMRSLYGTMERGSYGTILQRTRTCNALCAVVLITDIRINIDMPRLVNVLAALKGITFDFGLPGILPQEELGRAGQRITHMSSSPEGRGSLDIRTSPRQERLSRNEFRNTQNNAPKQYMNKNIIDSISSKSLMAATYTGSIMLDAIRIDLRCNYTNQDAVHAISLPVLGLELLLDKAYLRKLSLTISSSINVLSVELYLLVQAVFQKLREDVQKTLELHGMHLQHSKRKTTKRIPMPGGDVGTTPLDLSLNLEPTSVVFLSAKEAYRITVSNGILEVKLFPSLAEYIYQLTLKLPHMSFMIYTWERNKLYTDSCTDFLVYMAENNLGFVKAVAEPRTTCTEVSLHSYLGIEVDIKYRRTRDLSINGYLKDARFLVHPLVFMHAYRTAWFISVWWKHYALTKRYYSGPPPVRSPRLPTKYLKMDYSFKVEIVNCAFHGDQSIELALRDTTAVASGTVSLRDAVEWSFSLSNLTTSLQPFILSSNTPTLKVTAETPFKQVRNYLAQLCSIPTGNAIEFSCALTATGKSSLQENSTIPIHEISSMIQIKQALVKLNEMVIPFVLRVTFAVIPYFTDTSLYQQVDTTQDSPLPVLKGDVSKFLNRLALLDSPEVQLCLSIDIDRCGIQVYEYSAVIAYLQGEAVTDLQLQAFYNNTLAVDETISAPTLVDQFERYRLASRLTFQDNYAASPGSLSMEGGTSKYGPAAHISHSEMSREDRCLDPSLAILMPHLLMHLEMRRKPERQLSHYRDQELLAPCLTAGILSLDQKMKVYLKPANHTEATITLTIKEHVTILPPELFRIVNLVLKMCFGVIEELYTSIHEQTSTEYQDILTGEILEVTALTRRVVGLLLQGKKVDWIYWPVARDIRSMNILKGVLRDTSTLSFTLSMARQSVVIDSLMKQHITAIKDTIESNAPESGNEMFSSNLHLLSFLKVSLLPMELSAILVQSVTGRDAKVKLSMQGLTASLIPYQIQMVHPMFNLYSSQTPEKAYPVRLGVEDIIIDISTIPVANSASAFETSITINSLMGEMAIDSTEYLSTLFTVWLHNADKLFGIVAFKKVLLEPESDQTTPLHQNELGRHTTTWSSGNFKFSLRLLKCDIALQNAGYFSFPAISQLYLAQERRQLAQRKGSTANSKHKRTHSRKASALMQQMMIRPMVDRRSRSRHGRSQDSNPDTSGLSEPGLSVQSTQKRATLAYCIDLDEMDANNQEHPIYNAQVSTDDNGGLEALSDRQFRIILQLAAVINVKQKSFVPILDLSLANPTRPIEFRLSKLGRCHNGLLVISNISLKYAQSIAYKIQVENIKLLLQDYSCARIGRRYRLSAKGKACIDNLQLRAFEDMEVASIAMEGLELKFSTEHSLTSQGHLVTDLDSGETRFSLRLDKPTRCYVGLRAITSTYRAIQMNFSTLHDTWISGMTVIQQYLASVGAANVPQQYIPYLSRGLNKGAAKRAPSMPIFRSPMAQGLFSKKLTPPSDICNLSSSLYLIVLAVPLNVKLTVHVSQITVSLFRMSLLDATHCMTQLQKADLQAIIKHEQANERDTFPIYPWYRLESIPIQLQQQETLPRVGPASVVYGTPVSELTGSRAARTVPKTALRVSLEKLTIGYGERKDNTEEKSVSQLLRSEHAHGKDSSSYYVFNDRYHKYLNLDAPEECFDVKSALAMGRSSWTIECTTKCVVMKRRDLDLLLLTSTGTAEPRLSPVRHGQQLLTTISTINSMISDILSFRRSVKSDQQQARQSLKKAEGQSCSETTLRFLEGEGTNSHQKEDAVLEQEKVELIRPPTPVVTLDEYVKLQELSSTLFVCGRLDIPNISSLFPSLDVLGKGNGILEYVLQNSLQSKSYLNKAILLLDSIVSKCDMGIVTILTRQYADLFVDTEDDGVGG</sequence>
<dbReference type="Proteomes" id="UP000315496">
    <property type="component" value="Chromosome 1"/>
</dbReference>
<feature type="compositionally biased region" description="Basic residues" evidence="1">
    <location>
        <begin position="4057"/>
        <end position="4066"/>
    </location>
</feature>
<evidence type="ECO:0000256" key="2">
    <source>
        <dbReference type="SAM" id="Phobius"/>
    </source>
</evidence>
<comment type="caution">
    <text evidence="3">The sequence shown here is derived from an EMBL/GenBank/DDBJ whole genome shotgun (WGS) entry which is preliminary data.</text>
</comment>
<feature type="region of interest" description="Disordered" evidence="1">
    <location>
        <begin position="4078"/>
        <end position="4110"/>
    </location>
</feature>
<accession>A0A4Z1SX65</accession>
<feature type="region of interest" description="Disordered" evidence="1">
    <location>
        <begin position="3003"/>
        <end position="3026"/>
    </location>
</feature>